<reference evidence="1 2" key="1">
    <citation type="journal article" date="2019" name="Sci. Rep.">
        <title>Orb-weaving spider Araneus ventricosus genome elucidates the spidroin gene catalogue.</title>
        <authorList>
            <person name="Kono N."/>
            <person name="Nakamura H."/>
            <person name="Ohtoshi R."/>
            <person name="Moran D.A.P."/>
            <person name="Shinohara A."/>
            <person name="Yoshida Y."/>
            <person name="Fujiwara M."/>
            <person name="Mori M."/>
            <person name="Tomita M."/>
            <person name="Arakawa K."/>
        </authorList>
    </citation>
    <scope>NUCLEOTIDE SEQUENCE [LARGE SCALE GENOMIC DNA]</scope>
</reference>
<evidence type="ECO:0000313" key="2">
    <source>
        <dbReference type="Proteomes" id="UP000499080"/>
    </source>
</evidence>
<dbReference type="AlphaFoldDB" id="A0A4Y2VHG5"/>
<dbReference type="OrthoDB" id="6434393at2759"/>
<name>A0A4Y2VHG5_ARAVE</name>
<evidence type="ECO:0000313" key="1">
    <source>
        <dbReference type="EMBL" id="GBO23187.1"/>
    </source>
</evidence>
<keyword evidence="2" id="KW-1185">Reference proteome</keyword>
<gene>
    <name evidence="1" type="ORF">AVEN_121579_1</name>
</gene>
<dbReference type="Proteomes" id="UP000499080">
    <property type="component" value="Unassembled WGS sequence"/>
</dbReference>
<dbReference type="EMBL" id="BGPR01046216">
    <property type="protein sequence ID" value="GBO23187.1"/>
    <property type="molecule type" value="Genomic_DNA"/>
</dbReference>
<sequence>MASSPWHFLSPQFSVLQEVFGQALNPTKNTNPTHLISISWDFLFDMVKSKLKGTKFETAIDVVKEKVTEMMKGLTGNDLSHCFEEWKSHAERYLSYRSALDSHRSRKGEK</sequence>
<organism evidence="1 2">
    <name type="scientific">Araneus ventricosus</name>
    <name type="common">Orbweaver spider</name>
    <name type="synonym">Epeira ventricosa</name>
    <dbReference type="NCBI Taxonomy" id="182803"/>
    <lineage>
        <taxon>Eukaryota</taxon>
        <taxon>Metazoa</taxon>
        <taxon>Ecdysozoa</taxon>
        <taxon>Arthropoda</taxon>
        <taxon>Chelicerata</taxon>
        <taxon>Arachnida</taxon>
        <taxon>Araneae</taxon>
        <taxon>Araneomorphae</taxon>
        <taxon>Entelegynae</taxon>
        <taxon>Araneoidea</taxon>
        <taxon>Araneidae</taxon>
        <taxon>Araneus</taxon>
    </lineage>
</organism>
<comment type="caution">
    <text evidence="1">The sequence shown here is derived from an EMBL/GenBank/DDBJ whole genome shotgun (WGS) entry which is preliminary data.</text>
</comment>
<accession>A0A4Y2VHG5</accession>
<protein>
    <submittedName>
        <fullName evidence="1">Uncharacterized protein</fullName>
    </submittedName>
</protein>
<proteinExistence type="predicted"/>